<feature type="transmembrane region" description="Helical" evidence="5">
    <location>
        <begin position="101"/>
        <end position="124"/>
    </location>
</feature>
<dbReference type="EMBL" id="MTEI01000008">
    <property type="protein sequence ID" value="OQW87518.1"/>
    <property type="molecule type" value="Genomic_DNA"/>
</dbReference>
<reference evidence="6 7" key="1">
    <citation type="submission" date="2017-01" db="EMBL/GenBank/DDBJ databases">
        <title>Novel large sulfur bacteria in the metagenomes of groundwater-fed chemosynthetic microbial mats in the Lake Huron basin.</title>
        <authorList>
            <person name="Sharrar A.M."/>
            <person name="Flood B.E."/>
            <person name="Bailey J.V."/>
            <person name="Jones D.S."/>
            <person name="Biddanda B."/>
            <person name="Ruberg S.A."/>
            <person name="Marcus D.N."/>
            <person name="Dick G.J."/>
        </authorList>
    </citation>
    <scope>NUCLEOTIDE SEQUENCE [LARGE SCALE GENOMIC DNA]</scope>
    <source>
        <strain evidence="6">A7</strain>
    </source>
</reference>
<comment type="caution">
    <text evidence="6">The sequence shown here is derived from an EMBL/GenBank/DDBJ whole genome shotgun (WGS) entry which is preliminary data.</text>
</comment>
<organism evidence="6 7">
    <name type="scientific">Rhodoferax ferrireducens</name>
    <dbReference type="NCBI Taxonomy" id="192843"/>
    <lineage>
        <taxon>Bacteria</taxon>
        <taxon>Pseudomonadati</taxon>
        <taxon>Pseudomonadota</taxon>
        <taxon>Betaproteobacteria</taxon>
        <taxon>Burkholderiales</taxon>
        <taxon>Comamonadaceae</taxon>
        <taxon>Rhodoferax</taxon>
    </lineage>
</organism>
<feature type="transmembrane region" description="Helical" evidence="5">
    <location>
        <begin position="215"/>
        <end position="241"/>
    </location>
</feature>
<dbReference type="PANTHER" id="PTHR30249">
    <property type="entry name" value="PUTATIVE SEROTONIN TRANSPORTER"/>
    <property type="match status" value="1"/>
</dbReference>
<dbReference type="PANTHER" id="PTHR30249:SF0">
    <property type="entry name" value="PLASTIDAL GLYCOLATE_GLYCERATE TRANSLOCATOR 1, CHLOROPLASTIC"/>
    <property type="match status" value="1"/>
</dbReference>
<evidence type="ECO:0000256" key="4">
    <source>
        <dbReference type="ARBA" id="ARBA00023136"/>
    </source>
</evidence>
<evidence type="ECO:0000313" key="7">
    <source>
        <dbReference type="Proteomes" id="UP000192505"/>
    </source>
</evidence>
<comment type="subcellular location">
    <subcellularLocation>
        <location evidence="1">Membrane</location>
        <topology evidence="1">Multi-pass membrane protein</topology>
    </subcellularLocation>
</comment>
<evidence type="ECO:0000313" key="6">
    <source>
        <dbReference type="EMBL" id="OQW87518.1"/>
    </source>
</evidence>
<evidence type="ECO:0000256" key="3">
    <source>
        <dbReference type="ARBA" id="ARBA00022989"/>
    </source>
</evidence>
<dbReference type="Pfam" id="PF04172">
    <property type="entry name" value="LrgB"/>
    <property type="match status" value="1"/>
</dbReference>
<feature type="transmembrane region" description="Helical" evidence="5">
    <location>
        <begin position="154"/>
        <end position="177"/>
    </location>
</feature>
<feature type="transmembrane region" description="Helical" evidence="5">
    <location>
        <begin position="7"/>
        <end position="29"/>
    </location>
</feature>
<dbReference type="InterPro" id="IPR007300">
    <property type="entry name" value="CidB/LrgB"/>
</dbReference>
<proteinExistence type="predicted"/>
<keyword evidence="3 5" id="KW-1133">Transmembrane helix</keyword>
<dbReference type="Proteomes" id="UP000192505">
    <property type="component" value="Unassembled WGS sequence"/>
</dbReference>
<evidence type="ECO:0000256" key="1">
    <source>
        <dbReference type="ARBA" id="ARBA00004141"/>
    </source>
</evidence>
<dbReference type="GO" id="GO:0016020">
    <property type="term" value="C:membrane"/>
    <property type="evidence" value="ECO:0007669"/>
    <property type="project" value="UniProtKB-SubCell"/>
</dbReference>
<feature type="transmembrane region" description="Helical" evidence="5">
    <location>
        <begin position="41"/>
        <end position="60"/>
    </location>
</feature>
<sequence>MPKFVELWVYLSATPLFGLTATLMVYVLAQDVYARLDQAAWANPVLWSVVVLASLLTLTGVDYPTYFSGAQFIHFLLGPAVVALAWPLWERRHELIQRWRALLVAALVGGVAASGSALALGWAVGLPLDVVLSLAPKSVTAPVAMGIADKIGGIPALAAVFAVITGMVGALSSKALLNLLGIPTTAPGWMARGFALGTAAHGIGAARAMQVNADAGAYAGLALGMQVVLASLLIPLLFWLFG</sequence>
<keyword evidence="2 5" id="KW-0812">Transmembrane</keyword>
<feature type="transmembrane region" description="Helical" evidence="5">
    <location>
        <begin position="72"/>
        <end position="89"/>
    </location>
</feature>
<evidence type="ECO:0008006" key="8">
    <source>
        <dbReference type="Google" id="ProtNLM"/>
    </source>
</evidence>
<evidence type="ECO:0000256" key="2">
    <source>
        <dbReference type="ARBA" id="ARBA00022692"/>
    </source>
</evidence>
<evidence type="ECO:0000256" key="5">
    <source>
        <dbReference type="SAM" id="Phobius"/>
    </source>
</evidence>
<keyword evidence="4 5" id="KW-0472">Membrane</keyword>
<name>A0A1W9KT53_9BURK</name>
<accession>A0A1W9KT53</accession>
<gene>
    <name evidence="6" type="ORF">BWK72_13385</name>
</gene>
<dbReference type="AlphaFoldDB" id="A0A1W9KT53"/>
<protein>
    <recommendedName>
        <fullName evidence="8">LrgB-like protein</fullName>
    </recommendedName>
</protein>